<evidence type="ECO:0000313" key="6">
    <source>
        <dbReference type="Proteomes" id="UP000228867"/>
    </source>
</evidence>
<proteinExistence type="predicted"/>
<gene>
    <name evidence="5" type="ORF">COV54_01770</name>
</gene>
<dbReference type="Proteomes" id="UP000228867">
    <property type="component" value="Unassembled WGS sequence"/>
</dbReference>
<feature type="domain" description="ATP-cone" evidence="4">
    <location>
        <begin position="44"/>
        <end position="134"/>
    </location>
</feature>
<dbReference type="AlphaFoldDB" id="A0A2H0NE77"/>
<protein>
    <recommendedName>
        <fullName evidence="4">ATP-cone domain-containing protein</fullName>
    </recommendedName>
</protein>
<dbReference type="InterPro" id="IPR005144">
    <property type="entry name" value="ATP-cone_dom"/>
</dbReference>
<dbReference type="EMBL" id="PCWR01000040">
    <property type="protein sequence ID" value="PIR07174.1"/>
    <property type="molecule type" value="Genomic_DNA"/>
</dbReference>
<keyword evidence="1 3" id="KW-0547">Nucleotide-binding</keyword>
<evidence type="ECO:0000256" key="2">
    <source>
        <dbReference type="ARBA" id="ARBA00022840"/>
    </source>
</evidence>
<comment type="caution">
    <text evidence="5">The sequence shown here is derived from an EMBL/GenBank/DDBJ whole genome shotgun (WGS) entry which is preliminary data.</text>
</comment>
<evidence type="ECO:0000313" key="5">
    <source>
        <dbReference type="EMBL" id="PIR07174.1"/>
    </source>
</evidence>
<evidence type="ECO:0000259" key="4">
    <source>
        <dbReference type="PROSITE" id="PS51161"/>
    </source>
</evidence>
<keyword evidence="2 3" id="KW-0067">ATP-binding</keyword>
<dbReference type="GO" id="GO:0005524">
    <property type="term" value="F:ATP binding"/>
    <property type="evidence" value="ECO:0007669"/>
    <property type="project" value="UniProtKB-UniRule"/>
</dbReference>
<accession>A0A2H0NE77</accession>
<dbReference type="Pfam" id="PF03477">
    <property type="entry name" value="ATP-cone"/>
    <property type="match status" value="1"/>
</dbReference>
<name>A0A2H0NE77_9BACT</name>
<reference evidence="5 6" key="1">
    <citation type="submission" date="2017-09" db="EMBL/GenBank/DDBJ databases">
        <title>Depth-based differentiation of microbial function through sediment-hosted aquifers and enrichment of novel symbionts in the deep terrestrial subsurface.</title>
        <authorList>
            <person name="Probst A.J."/>
            <person name="Ladd B."/>
            <person name="Jarett J.K."/>
            <person name="Geller-Mcgrath D.E."/>
            <person name="Sieber C.M."/>
            <person name="Emerson J.B."/>
            <person name="Anantharaman K."/>
            <person name="Thomas B.C."/>
            <person name="Malmstrom R."/>
            <person name="Stieglmeier M."/>
            <person name="Klingl A."/>
            <person name="Woyke T."/>
            <person name="Ryan C.M."/>
            <person name="Banfield J.F."/>
        </authorList>
    </citation>
    <scope>NUCLEOTIDE SEQUENCE [LARGE SCALE GENOMIC DNA]</scope>
    <source>
        <strain evidence="5">CG11_big_fil_rev_8_21_14_0_20_38_23</strain>
    </source>
</reference>
<evidence type="ECO:0000256" key="3">
    <source>
        <dbReference type="PROSITE-ProRule" id="PRU00492"/>
    </source>
</evidence>
<organism evidence="5 6">
    <name type="scientific">Candidatus Jorgensenbacteria bacterium CG11_big_fil_rev_8_21_14_0_20_38_23</name>
    <dbReference type="NCBI Taxonomy" id="1974594"/>
    <lineage>
        <taxon>Bacteria</taxon>
        <taxon>Candidatus Joergenseniibacteriota</taxon>
    </lineage>
</organism>
<evidence type="ECO:0000256" key="1">
    <source>
        <dbReference type="ARBA" id="ARBA00022741"/>
    </source>
</evidence>
<sequence>MRVQLPSPAQAYGGQARLRKGFNSRIPHNINKRSKNNLNFIMAKIVIKRDGTKESFSSEKIQNSIEIAAKDINLPAERLTEIVKQVSDAVSKFAADKEEIASTEIKTEILRELDQIEPMVSAAWRKYDQEKGHV</sequence>
<dbReference type="PROSITE" id="PS51161">
    <property type="entry name" value="ATP_CONE"/>
    <property type="match status" value="1"/>
</dbReference>